<proteinExistence type="inferred from homology"/>
<dbReference type="CDD" id="cd06558">
    <property type="entry name" value="crotonase-like"/>
    <property type="match status" value="1"/>
</dbReference>
<dbReference type="InterPro" id="IPR001753">
    <property type="entry name" value="Enoyl-CoA_hydra/iso"/>
</dbReference>
<evidence type="ECO:0000313" key="3">
    <source>
        <dbReference type="Proteomes" id="UP000443843"/>
    </source>
</evidence>
<sequence>MMHELIQDRHDGILTLTLNRPNRGNATTHPMIRQLRLWLEEAAVDPSVRVVVLQGAGASFSVGGDVAALSHADVDDPVVARNQDHPAWHDTELRSDRIRLNSRAAELLYTMPKPTIAALRGHAIGAPLGMALACDFRLASDTLKLRTGFAGIGLSGDYGVSYQLLKLAGPTRAREILMLNEVLDAEAARRDGLVGRVLPDAELDDAARALAQRLAEGPGLAYRHIKSNLVDAETASFGAALDMESLRQARAVYSGDAQEAIAAFQEKRPPRFRGY</sequence>
<accession>A0A844W5J7</accession>
<name>A0A844W5J7_9RHOB</name>
<dbReference type="AlphaFoldDB" id="A0A844W5J7"/>
<dbReference type="GO" id="GO:0003824">
    <property type="term" value="F:catalytic activity"/>
    <property type="evidence" value="ECO:0007669"/>
    <property type="project" value="UniProtKB-ARBA"/>
</dbReference>
<keyword evidence="3" id="KW-1185">Reference proteome</keyword>
<dbReference type="InterPro" id="IPR029045">
    <property type="entry name" value="ClpP/crotonase-like_dom_sf"/>
</dbReference>
<comment type="similarity">
    <text evidence="1">Belongs to the enoyl-CoA hydratase/isomerase family.</text>
</comment>
<dbReference type="Pfam" id="PF00378">
    <property type="entry name" value="ECH_1"/>
    <property type="match status" value="1"/>
</dbReference>
<dbReference type="SUPFAM" id="SSF52096">
    <property type="entry name" value="ClpP/crotonase"/>
    <property type="match status" value="1"/>
</dbReference>
<dbReference type="InterPro" id="IPR014748">
    <property type="entry name" value="Enoyl-CoA_hydra_C"/>
</dbReference>
<dbReference type="EMBL" id="WNXQ01000004">
    <property type="protein sequence ID" value="MWB78091.1"/>
    <property type="molecule type" value="Genomic_DNA"/>
</dbReference>
<evidence type="ECO:0000313" key="2">
    <source>
        <dbReference type="EMBL" id="MWB78091.1"/>
    </source>
</evidence>
<comment type="caution">
    <text evidence="2">The sequence shown here is derived from an EMBL/GenBank/DDBJ whole genome shotgun (WGS) entry which is preliminary data.</text>
</comment>
<evidence type="ECO:0000256" key="1">
    <source>
        <dbReference type="ARBA" id="ARBA00005254"/>
    </source>
</evidence>
<dbReference type="Gene3D" id="3.90.226.10">
    <property type="entry name" value="2-enoyl-CoA Hydratase, Chain A, domain 1"/>
    <property type="match status" value="1"/>
</dbReference>
<protein>
    <submittedName>
        <fullName evidence="2">Enoyl-CoA hydratase</fullName>
    </submittedName>
</protein>
<gene>
    <name evidence="2" type="ORF">GLS40_08660</name>
</gene>
<dbReference type="RefSeq" id="WP_160382364.1">
    <property type="nucleotide sequence ID" value="NZ_WNXQ01000004.1"/>
</dbReference>
<dbReference type="Proteomes" id="UP000443843">
    <property type="component" value="Unassembled WGS sequence"/>
</dbReference>
<organism evidence="2 3">
    <name type="scientific">Pseudooceanicola pacificus</name>
    <dbReference type="NCBI Taxonomy" id="2676438"/>
    <lineage>
        <taxon>Bacteria</taxon>
        <taxon>Pseudomonadati</taxon>
        <taxon>Pseudomonadota</taxon>
        <taxon>Alphaproteobacteria</taxon>
        <taxon>Rhodobacterales</taxon>
        <taxon>Paracoccaceae</taxon>
        <taxon>Pseudooceanicola</taxon>
    </lineage>
</organism>
<dbReference type="PANTHER" id="PTHR43459:SF1">
    <property type="entry name" value="EG:BACN32G11.4 PROTEIN"/>
    <property type="match status" value="1"/>
</dbReference>
<dbReference type="PANTHER" id="PTHR43459">
    <property type="entry name" value="ENOYL-COA HYDRATASE"/>
    <property type="match status" value="1"/>
</dbReference>
<dbReference type="Gene3D" id="1.10.12.10">
    <property type="entry name" value="Lyase 2-enoyl-coa Hydratase, Chain A, domain 2"/>
    <property type="match status" value="1"/>
</dbReference>
<reference evidence="2 3" key="1">
    <citation type="submission" date="2019-11" db="EMBL/GenBank/DDBJ databases">
        <title>Pseudooceanicola pacifica sp. nov., isolated from deep-sea sediment of the Pacific Ocean.</title>
        <authorList>
            <person name="Lyu L."/>
        </authorList>
    </citation>
    <scope>NUCLEOTIDE SEQUENCE [LARGE SCALE GENOMIC DNA]</scope>
    <source>
        <strain evidence="2 3">216_PA32_1</strain>
    </source>
</reference>